<organism evidence="2 3">
    <name type="scientific">Lactococcus lactis subsp. lactis</name>
    <name type="common">Streptococcus lactis</name>
    <dbReference type="NCBI Taxonomy" id="1360"/>
    <lineage>
        <taxon>Bacteria</taxon>
        <taxon>Bacillati</taxon>
        <taxon>Bacillota</taxon>
        <taxon>Bacilli</taxon>
        <taxon>Lactobacillales</taxon>
        <taxon>Streptococcaceae</taxon>
        <taxon>Lactococcus</taxon>
    </lineage>
</organism>
<dbReference type="InterPro" id="IPR001173">
    <property type="entry name" value="Glyco_trans_2-like"/>
</dbReference>
<dbReference type="EMBL" id="CP015897">
    <property type="protein sequence ID" value="ARD97887.1"/>
    <property type="molecule type" value="Genomic_DNA"/>
</dbReference>
<dbReference type="SUPFAM" id="SSF53448">
    <property type="entry name" value="Nucleotide-diphospho-sugar transferases"/>
    <property type="match status" value="1"/>
</dbReference>
<accession>A0A0V8C1N7</accession>
<dbReference type="Pfam" id="PF00535">
    <property type="entry name" value="Glycos_transf_2"/>
    <property type="match status" value="1"/>
</dbReference>
<proteinExistence type="predicted"/>
<dbReference type="Proteomes" id="UP000192085">
    <property type="component" value="Chromosome"/>
</dbReference>
<reference evidence="2 3" key="1">
    <citation type="journal article" date="2017" name="BMC Genomics">
        <title>Comparative and functional genomics of the Lactococcus lactis taxon; insights into evolution and niche adaptation.</title>
        <authorList>
            <person name="Kelleher P."/>
            <person name="Bottacini F."/>
            <person name="Mahony J."/>
            <person name="Kilcawley K.N."/>
            <person name="van Sinderen D."/>
        </authorList>
    </citation>
    <scope>NUCLEOTIDE SEQUENCE [LARGE SCALE GENOMIC DNA]</scope>
    <source>
        <strain evidence="2 3">275</strain>
    </source>
</reference>
<dbReference type="AlphaFoldDB" id="A0A0V8C1N7"/>
<dbReference type="Gene3D" id="3.90.550.10">
    <property type="entry name" value="Spore Coat Polysaccharide Biosynthesis Protein SpsA, Chain A"/>
    <property type="match status" value="1"/>
</dbReference>
<name>A0A0V8C1N7_LACLL</name>
<protein>
    <submittedName>
        <fullName evidence="2">Glycosyltransferase family protein</fullName>
    </submittedName>
</protein>
<keyword evidence="2" id="KW-0808">Transferase</keyword>
<evidence type="ECO:0000259" key="1">
    <source>
        <dbReference type="Pfam" id="PF00535"/>
    </source>
</evidence>
<dbReference type="PANTHER" id="PTHR22916">
    <property type="entry name" value="GLYCOSYLTRANSFERASE"/>
    <property type="match status" value="1"/>
</dbReference>
<sequence>MKISVVIPCYNVEKYVSRCIESVLKQNISKQDFEILAINDGSTDKTLQILRGYEEKYSHIRVINQMNKGLGETRNIGIENVESDYIAFLDSDDWIDQDYLKVLYSLAEEYSLDIVNSGFRRPKPNGEILFQSNLLDQESSFFTNGTAWGKLYRTQFLKEKQIRNRISAFGEDIIFNLDCFEAGAKFKTTEYIGYNWFINDESLTRSSRDEEKIVETCKIFYKALCETSAKINSYYIILYASATLFTANIGAKAFKELSKEMENISKERVTQKDYIKAIFTYDKGVAFKLKMGTLIYSLSTLTRITPLLGFLKISNKVKRK</sequence>
<gene>
    <name evidence="2" type="ORF">LL275_0250</name>
</gene>
<evidence type="ECO:0000313" key="3">
    <source>
        <dbReference type="Proteomes" id="UP000192085"/>
    </source>
</evidence>
<dbReference type="RefSeq" id="WP_003129816.1">
    <property type="nucleotide sequence ID" value="NZ_BJMA01000007.1"/>
</dbReference>
<dbReference type="GO" id="GO:0016758">
    <property type="term" value="F:hexosyltransferase activity"/>
    <property type="evidence" value="ECO:0007669"/>
    <property type="project" value="UniProtKB-ARBA"/>
</dbReference>
<evidence type="ECO:0000313" key="2">
    <source>
        <dbReference type="EMBL" id="ARD97887.1"/>
    </source>
</evidence>
<feature type="domain" description="Glycosyltransferase 2-like" evidence="1">
    <location>
        <begin position="4"/>
        <end position="131"/>
    </location>
</feature>
<dbReference type="CDD" id="cd00761">
    <property type="entry name" value="Glyco_tranf_GTA_type"/>
    <property type="match status" value="1"/>
</dbReference>
<dbReference type="InterPro" id="IPR029044">
    <property type="entry name" value="Nucleotide-diphossugar_trans"/>
</dbReference>
<dbReference type="PANTHER" id="PTHR22916:SF3">
    <property type="entry name" value="UDP-GLCNAC:BETAGAL BETA-1,3-N-ACETYLGLUCOSAMINYLTRANSFERASE-LIKE PROTEIN 1"/>
    <property type="match status" value="1"/>
</dbReference>